<dbReference type="RefSeq" id="WP_011938595.1">
    <property type="nucleotide sequence ID" value="NC_009483.1"/>
</dbReference>
<organism evidence="1 2">
    <name type="scientific">Geotalea uraniireducens (strain Rf4)</name>
    <name type="common">Geobacter uraniireducens</name>
    <dbReference type="NCBI Taxonomy" id="351605"/>
    <lineage>
        <taxon>Bacteria</taxon>
        <taxon>Pseudomonadati</taxon>
        <taxon>Thermodesulfobacteriota</taxon>
        <taxon>Desulfuromonadia</taxon>
        <taxon>Geobacterales</taxon>
        <taxon>Geobacteraceae</taxon>
        <taxon>Geotalea</taxon>
    </lineage>
</organism>
<dbReference type="OrthoDB" id="9798792at2"/>
<accession>A5GEN4</accession>
<keyword evidence="2" id="KW-1185">Reference proteome</keyword>
<dbReference type="Pfam" id="PF13366">
    <property type="entry name" value="PDDEXK_3"/>
    <property type="match status" value="1"/>
</dbReference>
<gene>
    <name evidence="1" type="ordered locus">Gura_1694</name>
</gene>
<evidence type="ECO:0008006" key="3">
    <source>
        <dbReference type="Google" id="ProtNLM"/>
    </source>
</evidence>
<evidence type="ECO:0000313" key="1">
    <source>
        <dbReference type="EMBL" id="ABQ25889.1"/>
    </source>
</evidence>
<dbReference type="NCBIfam" id="TIGR04256">
    <property type="entry name" value="GxxExxY"/>
    <property type="match status" value="1"/>
</dbReference>
<evidence type="ECO:0000313" key="2">
    <source>
        <dbReference type="Proteomes" id="UP000006695"/>
    </source>
</evidence>
<dbReference type="Proteomes" id="UP000006695">
    <property type="component" value="Chromosome"/>
</dbReference>
<dbReference type="InterPro" id="IPR026350">
    <property type="entry name" value="GxxExxY"/>
</dbReference>
<proteinExistence type="predicted"/>
<dbReference type="KEGG" id="gur:Gura_1694"/>
<dbReference type="STRING" id="351605.Gura_1694"/>
<reference evidence="1 2" key="1">
    <citation type="submission" date="2007-05" db="EMBL/GenBank/DDBJ databases">
        <title>Complete sequence of Geobacter uraniireducens Rf4.</title>
        <authorList>
            <consortium name="US DOE Joint Genome Institute"/>
            <person name="Copeland A."/>
            <person name="Lucas S."/>
            <person name="Lapidus A."/>
            <person name="Barry K."/>
            <person name="Detter J.C."/>
            <person name="Glavina del Rio T."/>
            <person name="Hammon N."/>
            <person name="Israni S."/>
            <person name="Dalin E."/>
            <person name="Tice H."/>
            <person name="Pitluck S."/>
            <person name="Chertkov O."/>
            <person name="Brettin T."/>
            <person name="Bruce D."/>
            <person name="Han C."/>
            <person name="Schmutz J."/>
            <person name="Larimer F."/>
            <person name="Land M."/>
            <person name="Hauser L."/>
            <person name="Kyrpides N."/>
            <person name="Mikhailova N."/>
            <person name="Shelobolina E."/>
            <person name="Aklujkar M."/>
            <person name="Lovley D."/>
            <person name="Richardson P."/>
        </authorList>
    </citation>
    <scope>NUCLEOTIDE SEQUENCE [LARGE SCALE GENOMIC DNA]</scope>
    <source>
        <strain evidence="1 2">Rf4</strain>
    </source>
</reference>
<dbReference type="EMBL" id="CP000698">
    <property type="protein sequence ID" value="ABQ25889.1"/>
    <property type="molecule type" value="Genomic_DNA"/>
</dbReference>
<dbReference type="HOGENOM" id="CLU_134960_0_1_7"/>
<sequence>MIHEELTEKILKACFEVSNELGCGFLESVYLKALLIALAQTGLRAQAQTPLTVMFRGQPVGDFFPDIIVEDTILLELKAVKALAPEHLAQVMNYLKATGIEVGFLINFGTPKLEYRRFGNRF</sequence>
<protein>
    <recommendedName>
        <fullName evidence="3">GxxExxY protein</fullName>
    </recommendedName>
</protein>
<name>A5GEN4_GEOUR</name>
<dbReference type="AlphaFoldDB" id="A5GEN4"/>